<reference evidence="2 3" key="1">
    <citation type="submission" date="2014-10" db="EMBL/GenBank/DDBJ databases">
        <title>Pedobacter Kyungheensis.</title>
        <authorList>
            <person name="Anderson B.M."/>
            <person name="Newman J.D."/>
        </authorList>
    </citation>
    <scope>NUCLEOTIDE SEQUENCE [LARGE SCALE GENOMIC DNA]</scope>
    <source>
        <strain evidence="2 3">KACC 16221</strain>
    </source>
</reference>
<dbReference type="Pfam" id="PF14771">
    <property type="entry name" value="DUF4476"/>
    <property type="match status" value="1"/>
</dbReference>
<accession>A0A0C1DIX1</accession>
<evidence type="ECO:0000259" key="1">
    <source>
        <dbReference type="Pfam" id="PF14771"/>
    </source>
</evidence>
<dbReference type="AlphaFoldDB" id="A0A0C1DIX1"/>
<name>A0A0C1DIX1_9SPHI</name>
<dbReference type="InterPro" id="IPR028011">
    <property type="entry name" value="DUF4476"/>
</dbReference>
<proteinExistence type="predicted"/>
<sequence>MALLWQGFSTHTNETLINMKKTIFLGLAMLFATLSFAQNNRSTAEVFLQITKPGKYTVYLDDELVSSATGRFRFYDVYNSKPMLSIMQGNRLILKEQLNVNAQERLIVGFDNDRLNVIKQLSMFRNNQYALDDFYGYSEPYNTGISPRPDRGSVRNYTLMSPEAFYQFFSLYKKEKFDDGRLRLIKATSKNATFSTEQVKYLLKEFAFDDQRLETAKLLFPKTIDTQNYTLLADTFKFPSNKDDFLNFIAKE</sequence>
<dbReference type="EMBL" id="JSYN01000012">
    <property type="protein sequence ID" value="KIA93870.1"/>
    <property type="molecule type" value="Genomic_DNA"/>
</dbReference>
<gene>
    <name evidence="2" type="ORF">OC25_11445</name>
</gene>
<keyword evidence="3" id="KW-1185">Reference proteome</keyword>
<feature type="domain" description="DUF4476" evidence="1">
    <location>
        <begin position="160"/>
        <end position="248"/>
    </location>
</feature>
<dbReference type="Proteomes" id="UP000031246">
    <property type="component" value="Unassembled WGS sequence"/>
</dbReference>
<evidence type="ECO:0000313" key="2">
    <source>
        <dbReference type="EMBL" id="KIA93870.1"/>
    </source>
</evidence>
<comment type="caution">
    <text evidence="2">The sequence shown here is derived from an EMBL/GenBank/DDBJ whole genome shotgun (WGS) entry which is preliminary data.</text>
</comment>
<organism evidence="2 3">
    <name type="scientific">Pedobacter kyungheensis</name>
    <dbReference type="NCBI Taxonomy" id="1069985"/>
    <lineage>
        <taxon>Bacteria</taxon>
        <taxon>Pseudomonadati</taxon>
        <taxon>Bacteroidota</taxon>
        <taxon>Sphingobacteriia</taxon>
        <taxon>Sphingobacteriales</taxon>
        <taxon>Sphingobacteriaceae</taxon>
        <taxon>Pedobacter</taxon>
    </lineage>
</organism>
<protein>
    <recommendedName>
        <fullName evidence="1">DUF4476 domain-containing protein</fullName>
    </recommendedName>
</protein>
<evidence type="ECO:0000313" key="3">
    <source>
        <dbReference type="Proteomes" id="UP000031246"/>
    </source>
</evidence>